<evidence type="ECO:0008006" key="3">
    <source>
        <dbReference type="Google" id="ProtNLM"/>
    </source>
</evidence>
<evidence type="ECO:0000313" key="1">
    <source>
        <dbReference type="EMBL" id="VFK60982.1"/>
    </source>
</evidence>
<gene>
    <name evidence="2" type="ORF">BECKTUN1418E_GA0071001_12437</name>
    <name evidence="1" type="ORF">BECKTUN1418F_GA0071002_12397</name>
</gene>
<accession>A0A451AVY2</accession>
<dbReference type="AlphaFoldDB" id="A0A451AVY2"/>
<reference evidence="2" key="1">
    <citation type="submission" date="2019-02" db="EMBL/GenBank/DDBJ databases">
        <authorList>
            <person name="Gruber-Vodicka R. H."/>
            <person name="Seah K. B. B."/>
        </authorList>
    </citation>
    <scope>NUCLEOTIDE SEQUENCE</scope>
    <source>
        <strain evidence="2">BECK_BY2</strain>
        <strain evidence="1">BECK_BY3</strain>
    </source>
</reference>
<protein>
    <recommendedName>
        <fullName evidence="3">PfkB family carbohydrate kinase</fullName>
    </recommendedName>
</protein>
<sequence>MGGIISMTNDLQTVLKETKDSDLLESVAKTEGNATRTGGNGANISVKMGRFNGLIFV</sequence>
<proteinExistence type="predicted"/>
<organism evidence="2">
    <name type="scientific">Candidatus Kentrum sp. TUN</name>
    <dbReference type="NCBI Taxonomy" id="2126343"/>
    <lineage>
        <taxon>Bacteria</taxon>
        <taxon>Pseudomonadati</taxon>
        <taxon>Pseudomonadota</taxon>
        <taxon>Gammaproteobacteria</taxon>
        <taxon>Candidatus Kentrum</taxon>
    </lineage>
</organism>
<name>A0A451AVY2_9GAMM</name>
<dbReference type="EMBL" id="CAADFY010000239">
    <property type="protein sequence ID" value="VFK60982.1"/>
    <property type="molecule type" value="Genomic_DNA"/>
</dbReference>
<evidence type="ECO:0000313" key="2">
    <source>
        <dbReference type="EMBL" id="VFK70194.1"/>
    </source>
</evidence>
<dbReference type="EMBL" id="CAADFV010000243">
    <property type="protein sequence ID" value="VFK70194.1"/>
    <property type="molecule type" value="Genomic_DNA"/>
</dbReference>